<dbReference type="CDD" id="cd12107">
    <property type="entry name" value="Hemerythrin"/>
    <property type="match status" value="1"/>
</dbReference>
<name>Q726K1_NITV2</name>
<evidence type="ECO:0000256" key="4">
    <source>
        <dbReference type="ARBA" id="ARBA00022475"/>
    </source>
</evidence>
<feature type="transmembrane region" description="Helical" evidence="11">
    <location>
        <begin position="192"/>
        <end position="210"/>
    </location>
</feature>
<dbReference type="PANTHER" id="PTHR45138:SF9">
    <property type="entry name" value="DIGUANYLATE CYCLASE DGCM-RELATED"/>
    <property type="match status" value="1"/>
</dbReference>
<dbReference type="GO" id="GO:1902201">
    <property type="term" value="P:negative regulation of bacterial-type flagellum-dependent cell motility"/>
    <property type="evidence" value="ECO:0007669"/>
    <property type="project" value="TreeGrafter"/>
</dbReference>
<evidence type="ECO:0000256" key="1">
    <source>
        <dbReference type="ARBA" id="ARBA00004651"/>
    </source>
</evidence>
<dbReference type="PATRIC" id="fig|882.5.peg.2817"/>
<dbReference type="InterPro" id="IPR012312">
    <property type="entry name" value="Hemerythrin-like"/>
</dbReference>
<dbReference type="GO" id="GO:0052621">
    <property type="term" value="F:diguanylate cyclase activity"/>
    <property type="evidence" value="ECO:0007669"/>
    <property type="project" value="UniProtKB-EC"/>
</dbReference>
<feature type="transmembrane region" description="Helical" evidence="11">
    <location>
        <begin position="116"/>
        <end position="135"/>
    </location>
</feature>
<accession>Q726K1</accession>
<dbReference type="Gene3D" id="3.30.70.270">
    <property type="match status" value="1"/>
</dbReference>
<dbReference type="Pfam" id="PF01814">
    <property type="entry name" value="Hemerythrin"/>
    <property type="match status" value="1"/>
</dbReference>
<dbReference type="GO" id="GO:0046872">
    <property type="term" value="F:metal ion binding"/>
    <property type="evidence" value="ECO:0007669"/>
    <property type="project" value="UniProtKB-KW"/>
</dbReference>
<dbReference type="FunFam" id="3.30.70.270:FF:000001">
    <property type="entry name" value="Diguanylate cyclase domain protein"/>
    <property type="match status" value="1"/>
</dbReference>
<dbReference type="InterPro" id="IPR016131">
    <property type="entry name" value="Haemerythrin_Fe_BS"/>
</dbReference>
<dbReference type="PROSITE" id="PS00550">
    <property type="entry name" value="HEMERYTHRINS"/>
    <property type="match status" value="1"/>
</dbReference>
<dbReference type="InterPro" id="IPR007895">
    <property type="entry name" value="MASE1"/>
</dbReference>
<keyword evidence="7 11" id="KW-1133">Transmembrane helix</keyword>
<evidence type="ECO:0000256" key="5">
    <source>
        <dbReference type="ARBA" id="ARBA00022692"/>
    </source>
</evidence>
<evidence type="ECO:0000256" key="8">
    <source>
        <dbReference type="ARBA" id="ARBA00023004"/>
    </source>
</evidence>
<dbReference type="GO" id="GO:0005886">
    <property type="term" value="C:plasma membrane"/>
    <property type="evidence" value="ECO:0007669"/>
    <property type="project" value="UniProtKB-SubCell"/>
</dbReference>
<keyword evidence="8" id="KW-0408">Iron</keyword>
<evidence type="ECO:0000256" key="7">
    <source>
        <dbReference type="ARBA" id="ARBA00022989"/>
    </source>
</evidence>
<dbReference type="PANTHER" id="PTHR45138">
    <property type="entry name" value="REGULATORY COMPONENTS OF SENSORY TRANSDUCTION SYSTEM"/>
    <property type="match status" value="1"/>
</dbReference>
<dbReference type="CDD" id="cd01949">
    <property type="entry name" value="GGDEF"/>
    <property type="match status" value="1"/>
</dbReference>
<proteinExistence type="inferred from homology"/>
<evidence type="ECO:0000313" key="14">
    <source>
        <dbReference type="Proteomes" id="UP000002194"/>
    </source>
</evidence>
<feature type="transmembrane region" description="Helical" evidence="11">
    <location>
        <begin position="42"/>
        <end position="66"/>
    </location>
</feature>
<keyword evidence="4" id="KW-1003">Cell membrane</keyword>
<feature type="transmembrane region" description="Helical" evidence="11">
    <location>
        <begin position="262"/>
        <end position="284"/>
    </location>
</feature>
<dbReference type="PROSITE" id="PS50887">
    <property type="entry name" value="GGDEF"/>
    <property type="match status" value="1"/>
</dbReference>
<dbReference type="eggNOG" id="COG2703">
    <property type="taxonomic scope" value="Bacteria"/>
</dbReference>
<dbReference type="Gene3D" id="1.20.120.50">
    <property type="entry name" value="Hemerythrin-like"/>
    <property type="match status" value="1"/>
</dbReference>
<dbReference type="SMR" id="Q726K1"/>
<feature type="transmembrane region" description="Helical" evidence="11">
    <location>
        <begin position="155"/>
        <end position="180"/>
    </location>
</feature>
<feature type="transmembrane region" description="Helical" evidence="11">
    <location>
        <begin position="296"/>
        <end position="316"/>
    </location>
</feature>
<dbReference type="InterPro" id="IPR043128">
    <property type="entry name" value="Rev_trsase/Diguanyl_cyclase"/>
</dbReference>
<dbReference type="Pfam" id="PF00990">
    <property type="entry name" value="GGDEF"/>
    <property type="match status" value="1"/>
</dbReference>
<dbReference type="InterPro" id="IPR029787">
    <property type="entry name" value="Nucleotide_cyclase"/>
</dbReference>
<dbReference type="GO" id="GO:0043709">
    <property type="term" value="P:cell adhesion involved in single-species biofilm formation"/>
    <property type="evidence" value="ECO:0007669"/>
    <property type="project" value="TreeGrafter"/>
</dbReference>
<dbReference type="HOGENOM" id="CLU_027638_0_0_7"/>
<keyword evidence="9 11" id="KW-0472">Membrane</keyword>
<evidence type="ECO:0000256" key="11">
    <source>
        <dbReference type="SAM" id="Phobius"/>
    </source>
</evidence>
<feature type="transmembrane region" description="Helical" evidence="11">
    <location>
        <begin position="78"/>
        <end position="104"/>
    </location>
</feature>
<evidence type="ECO:0000313" key="13">
    <source>
        <dbReference type="EMBL" id="AAS97577.1"/>
    </source>
</evidence>
<keyword evidence="5 11" id="KW-0812">Transmembrane</keyword>
<comment type="catalytic activity">
    <reaction evidence="10">
        <text>2 GTP = 3',3'-c-di-GMP + 2 diphosphate</text>
        <dbReference type="Rhea" id="RHEA:24898"/>
        <dbReference type="ChEBI" id="CHEBI:33019"/>
        <dbReference type="ChEBI" id="CHEBI:37565"/>
        <dbReference type="ChEBI" id="CHEBI:58805"/>
        <dbReference type="EC" id="2.7.7.65"/>
    </reaction>
</comment>
<dbReference type="PaxDb" id="882-DVU_3106"/>
<evidence type="ECO:0000256" key="9">
    <source>
        <dbReference type="ARBA" id="ARBA00023136"/>
    </source>
</evidence>
<evidence type="ECO:0000256" key="2">
    <source>
        <dbReference type="ARBA" id="ARBA00010587"/>
    </source>
</evidence>
<organism evidence="13 14">
    <name type="scientific">Nitratidesulfovibrio vulgaris (strain ATCC 29579 / DSM 644 / CCUG 34227 / NCIMB 8303 / VKM B-1760 / Hildenborough)</name>
    <name type="common">Desulfovibrio vulgaris</name>
    <dbReference type="NCBI Taxonomy" id="882"/>
    <lineage>
        <taxon>Bacteria</taxon>
        <taxon>Pseudomonadati</taxon>
        <taxon>Thermodesulfobacteriota</taxon>
        <taxon>Desulfovibrionia</taxon>
        <taxon>Desulfovibrionales</taxon>
        <taxon>Desulfovibrionaceae</taxon>
        <taxon>Nitratidesulfovibrio</taxon>
    </lineage>
</organism>
<reference evidence="13 14" key="1">
    <citation type="journal article" date="2004" name="Nat. Biotechnol.">
        <title>The genome sequence of the anaerobic, sulfate-reducing bacterium Desulfovibrio vulgaris Hildenborough.</title>
        <authorList>
            <person name="Heidelberg J.F."/>
            <person name="Seshadri R."/>
            <person name="Haveman S.A."/>
            <person name="Hemme C.L."/>
            <person name="Paulsen I.T."/>
            <person name="Kolonay J.F."/>
            <person name="Eisen J.A."/>
            <person name="Ward N."/>
            <person name="Methe B."/>
            <person name="Brinkac L.M."/>
            <person name="Daugherty S.C."/>
            <person name="Deboy R.T."/>
            <person name="Dodson R.J."/>
            <person name="Durkin A.S."/>
            <person name="Madupu R."/>
            <person name="Nelson W.C."/>
            <person name="Sullivan S.A."/>
            <person name="Fouts D."/>
            <person name="Haft D.H."/>
            <person name="Selengut J."/>
            <person name="Peterson J.D."/>
            <person name="Davidsen T.M."/>
            <person name="Zafar N."/>
            <person name="Zhou L."/>
            <person name="Radune D."/>
            <person name="Dimitrov G."/>
            <person name="Hance M."/>
            <person name="Tran K."/>
            <person name="Khouri H."/>
            <person name="Gill J."/>
            <person name="Utterback T.R."/>
            <person name="Feldblyum T.V."/>
            <person name="Wall J.D."/>
            <person name="Voordouw G."/>
            <person name="Fraser C.M."/>
        </authorList>
    </citation>
    <scope>NUCLEOTIDE SEQUENCE [LARGE SCALE GENOMIC DNA]</scope>
    <source>
        <strain evidence="14">ATCC 29579 / DSM 644 / NCIMB 8303 / VKM B-1760 / Hildenborough</strain>
    </source>
</reference>
<dbReference type="KEGG" id="dvu:DVU_3106"/>
<protein>
    <recommendedName>
        <fullName evidence="3">diguanylate cyclase</fullName>
        <ecNumber evidence="3">2.7.7.65</ecNumber>
    </recommendedName>
</protein>
<dbReference type="SUPFAM" id="SSF55073">
    <property type="entry name" value="Nucleotide cyclase"/>
    <property type="match status" value="1"/>
</dbReference>
<dbReference type="EnsemblBacteria" id="AAS97577">
    <property type="protein sequence ID" value="AAS97577"/>
    <property type="gene ID" value="DVU_3106"/>
</dbReference>
<keyword evidence="14" id="KW-1185">Reference proteome</keyword>
<dbReference type="InterPro" id="IPR012827">
    <property type="entry name" value="Hemerythrin_metal-bd"/>
</dbReference>
<feature type="transmembrane region" description="Helical" evidence="11">
    <location>
        <begin position="222"/>
        <end position="241"/>
    </location>
</feature>
<dbReference type="OrthoDB" id="9812260at2"/>
<dbReference type="NCBIfam" id="TIGR02481">
    <property type="entry name" value="hemeryth_dom"/>
    <property type="match status" value="1"/>
</dbReference>
<dbReference type="eggNOG" id="COG3447">
    <property type="taxonomic scope" value="Bacteria"/>
</dbReference>
<comment type="subcellular location">
    <subcellularLocation>
        <location evidence="1">Cell membrane</location>
        <topology evidence="1">Multi-pass membrane protein</topology>
    </subcellularLocation>
</comment>
<comment type="similarity">
    <text evidence="2">Belongs to the hemerythrin family.</text>
</comment>
<sequence>MPYLAGCGAVLYVDVMPEGTLLTRGVSASPTRCGRTPPGGRGVWLLCATIFYWAVARFGMALFSLAPENITPLWLASGVGLIMCLEAGLSAVPCIALASAVANFPGLSASGGESPLLYAVLTGTADGLSAGLLAALGSRVLQGGITSVLDLLRGVVLVCLPATLIGGVAITLCLFTGGYVPRDVLCQMSFSLMAGDTLGVLLVFPLWRAWHVLPLPSRTELCWMAGVLCLCLLSIWSAFFVEGAAIHMLMPLLVLLSCNVRINGVMVVLFLTVIAVFIATAHRVGPFHMPTQGEAVMLLVSFAASTTLTTLGLSLYRHLLAQAGARATMWEQRAGIDPLTGLCNRARFDEVLLAELQRLQRQDSPLSLMMFDADHFKPYNDMYGHVAGDACLKRVAGVLRAVAHRASDVVARYGGEEFVCILPGTDRDSAYALAEKVRQGVRALAIPHVGSPVAGVLTVSAGVVTVHGCDGLDPQEVVAQVDRALYQAKGAGRDRVMVAKGAAKEGMQYGECALSGVQRLVWSEDYACGEPRIDASHRALLAKADSIMSSLGGADGLNARRACILALVDAVRMHFREEERVLAAIGYPKAGEHAVIHEALLQRGASLVAAWERGGMSLDDVVITLVHGMVMRHMLDDDSAFFEHVQQWGAGGTQP</sequence>
<dbReference type="STRING" id="882.DVU_3106"/>
<evidence type="ECO:0000256" key="10">
    <source>
        <dbReference type="ARBA" id="ARBA00034247"/>
    </source>
</evidence>
<evidence type="ECO:0000256" key="3">
    <source>
        <dbReference type="ARBA" id="ARBA00012528"/>
    </source>
</evidence>
<keyword evidence="6" id="KW-0479">Metal-binding</keyword>
<gene>
    <name evidence="13" type="ordered locus">DVU_3106</name>
</gene>
<dbReference type="AlphaFoldDB" id="Q726K1"/>
<dbReference type="InterPro" id="IPR050469">
    <property type="entry name" value="Diguanylate_Cyclase"/>
</dbReference>
<evidence type="ECO:0000259" key="12">
    <source>
        <dbReference type="PROSITE" id="PS50887"/>
    </source>
</evidence>
<dbReference type="InterPro" id="IPR035938">
    <property type="entry name" value="Hemerythrin-like_sf"/>
</dbReference>
<dbReference type="InterPro" id="IPR000160">
    <property type="entry name" value="GGDEF_dom"/>
</dbReference>
<dbReference type="Proteomes" id="UP000002194">
    <property type="component" value="Chromosome"/>
</dbReference>
<dbReference type="eggNOG" id="COG3706">
    <property type="taxonomic scope" value="Bacteria"/>
</dbReference>
<evidence type="ECO:0000256" key="6">
    <source>
        <dbReference type="ARBA" id="ARBA00022723"/>
    </source>
</evidence>
<dbReference type="SMART" id="SM00267">
    <property type="entry name" value="GGDEF"/>
    <property type="match status" value="1"/>
</dbReference>
<dbReference type="NCBIfam" id="TIGR00254">
    <property type="entry name" value="GGDEF"/>
    <property type="match status" value="1"/>
</dbReference>
<dbReference type="EC" id="2.7.7.65" evidence="3"/>
<dbReference type="EMBL" id="AE017285">
    <property type="protein sequence ID" value="AAS97577.1"/>
    <property type="molecule type" value="Genomic_DNA"/>
</dbReference>
<dbReference type="SUPFAM" id="SSF47188">
    <property type="entry name" value="Hemerythrin-like"/>
    <property type="match status" value="1"/>
</dbReference>
<dbReference type="Pfam" id="PF05231">
    <property type="entry name" value="MASE1"/>
    <property type="match status" value="1"/>
</dbReference>
<feature type="domain" description="GGDEF" evidence="12">
    <location>
        <begin position="364"/>
        <end position="501"/>
    </location>
</feature>